<keyword evidence="4 6" id="KW-1133">Transmembrane helix</keyword>
<keyword evidence="5 6" id="KW-0472">Membrane</keyword>
<dbReference type="InterPro" id="IPR022791">
    <property type="entry name" value="L-PG_synthase/AglD"/>
</dbReference>
<dbReference type="Pfam" id="PF03706">
    <property type="entry name" value="LPG_synthase_TM"/>
    <property type="match status" value="1"/>
</dbReference>
<dbReference type="PANTHER" id="PTHR39087:SF2">
    <property type="entry name" value="UPF0104 MEMBRANE PROTEIN MJ1595"/>
    <property type="match status" value="1"/>
</dbReference>
<evidence type="ECO:0000313" key="7">
    <source>
        <dbReference type="EMBL" id="KPX22315.1"/>
    </source>
</evidence>
<reference evidence="7 8" key="1">
    <citation type="submission" date="2015-09" db="EMBL/GenBank/DDBJ databases">
        <title>Genome announcement of multiple Pseudomonas syringae strains.</title>
        <authorList>
            <person name="Thakur S."/>
            <person name="Wang P.W."/>
            <person name="Gong Y."/>
            <person name="Weir B.S."/>
            <person name="Guttman D.S."/>
        </authorList>
    </citation>
    <scope>NUCLEOTIDE SEQUENCE [LARGE SCALE GENOMIC DNA]</scope>
    <source>
        <strain evidence="7 8">ICMP4455</strain>
    </source>
</reference>
<proteinExistence type="predicted"/>
<evidence type="ECO:0000313" key="8">
    <source>
        <dbReference type="Proteomes" id="UP000050490"/>
    </source>
</evidence>
<evidence type="ECO:0000256" key="1">
    <source>
        <dbReference type="ARBA" id="ARBA00004651"/>
    </source>
</evidence>
<feature type="transmembrane region" description="Helical" evidence="6">
    <location>
        <begin position="323"/>
        <end position="342"/>
    </location>
</feature>
<dbReference type="AlphaFoldDB" id="A0A0P9R315"/>
<feature type="transmembrane region" description="Helical" evidence="6">
    <location>
        <begin position="299"/>
        <end position="316"/>
    </location>
</feature>
<feature type="transmembrane region" description="Helical" evidence="6">
    <location>
        <begin position="57"/>
        <end position="78"/>
    </location>
</feature>
<name>A0A0P9R315_PSEA0</name>
<dbReference type="NCBIfam" id="TIGR00374">
    <property type="entry name" value="flippase-like domain"/>
    <property type="match status" value="1"/>
</dbReference>
<feature type="transmembrane region" description="Helical" evidence="6">
    <location>
        <begin position="208"/>
        <end position="231"/>
    </location>
</feature>
<keyword evidence="3 6" id="KW-0812">Transmembrane</keyword>
<protein>
    <submittedName>
        <fullName evidence="7">Putative Membrane protein</fullName>
    </submittedName>
</protein>
<feature type="transmembrane region" description="Helical" evidence="6">
    <location>
        <begin position="269"/>
        <end position="293"/>
    </location>
</feature>
<evidence type="ECO:0000256" key="4">
    <source>
        <dbReference type="ARBA" id="ARBA00022989"/>
    </source>
</evidence>
<evidence type="ECO:0000256" key="6">
    <source>
        <dbReference type="SAM" id="Phobius"/>
    </source>
</evidence>
<dbReference type="EMBL" id="LJQI01000370">
    <property type="protein sequence ID" value="KPX22315.1"/>
    <property type="molecule type" value="Genomic_DNA"/>
</dbReference>
<comment type="caution">
    <text evidence="7">The sequence shown here is derived from an EMBL/GenBank/DDBJ whole genome shotgun (WGS) entry which is preliminary data.</text>
</comment>
<evidence type="ECO:0000256" key="3">
    <source>
        <dbReference type="ARBA" id="ARBA00022692"/>
    </source>
</evidence>
<organism evidence="7 8">
    <name type="scientific">Pseudomonas amygdali pv. eriobotryae</name>
    <dbReference type="NCBI Taxonomy" id="129137"/>
    <lineage>
        <taxon>Bacteria</taxon>
        <taxon>Pseudomonadati</taxon>
        <taxon>Pseudomonadota</taxon>
        <taxon>Gammaproteobacteria</taxon>
        <taxon>Pseudomonadales</taxon>
        <taxon>Pseudomonadaceae</taxon>
        <taxon>Pseudomonas</taxon>
        <taxon>Pseudomonas amygdali</taxon>
    </lineage>
</organism>
<feature type="transmembrane region" description="Helical" evidence="6">
    <location>
        <begin position="176"/>
        <end position="196"/>
    </location>
</feature>
<dbReference type="GO" id="GO:0005886">
    <property type="term" value="C:plasma membrane"/>
    <property type="evidence" value="ECO:0007669"/>
    <property type="project" value="UniProtKB-SubCell"/>
</dbReference>
<dbReference type="PANTHER" id="PTHR39087">
    <property type="entry name" value="UPF0104 MEMBRANE PROTEIN MJ1595"/>
    <property type="match status" value="1"/>
</dbReference>
<keyword evidence="2" id="KW-1003">Cell membrane</keyword>
<gene>
    <name evidence="7" type="ORF">ALO70_05672</name>
</gene>
<sequence>MLPKTATSAPFSIMASGSPVTPCATSANWKRCGRPTMPLGGFEINMTQKSQTKERRWIKHVIGGGITLICLIAIFRLVKFSEVMEALEHFQWRYLILGILSLGFGYAVRIFRWSVMLSATGTHVGFKNCAAPFLGAIALNNVLPLRLGDVVRALVFPYAMGVTKTAATTSLVVERLIDLVTLLACLALGVLAIQTIEVPPALRQTAVILALLGGMALTVGFFFSGCFARLFHSLAGEQSDSVKPSRLQQIFHAVGGLFASFDVMSRPRILGTMLGLSVLVWVGEAGLFYFALMGLGLDASPLMALLVMAIATLSTLAPSSPGYVGPFHLAAFTAVTLIGGSAAQAGSYAIIVHLALWLPTTIVGALAIWSRPALFKAART</sequence>
<dbReference type="Proteomes" id="UP000050490">
    <property type="component" value="Unassembled WGS sequence"/>
</dbReference>
<evidence type="ECO:0000256" key="2">
    <source>
        <dbReference type="ARBA" id="ARBA00022475"/>
    </source>
</evidence>
<feature type="transmembrane region" description="Helical" evidence="6">
    <location>
        <begin position="90"/>
        <end position="108"/>
    </location>
</feature>
<evidence type="ECO:0000256" key="5">
    <source>
        <dbReference type="ARBA" id="ARBA00023136"/>
    </source>
</evidence>
<comment type="subcellular location">
    <subcellularLocation>
        <location evidence="1">Cell membrane</location>
        <topology evidence="1">Multi-pass membrane protein</topology>
    </subcellularLocation>
</comment>
<feature type="transmembrane region" description="Helical" evidence="6">
    <location>
        <begin position="348"/>
        <end position="369"/>
    </location>
</feature>
<accession>A0A0P9R315</accession>
<dbReference type="PATRIC" id="fig|129137.4.peg.6337"/>